<dbReference type="Proteomes" id="UP001586593">
    <property type="component" value="Unassembled WGS sequence"/>
</dbReference>
<organism evidence="1 2">
    <name type="scientific">Phialemonium thermophilum</name>
    <dbReference type="NCBI Taxonomy" id="223376"/>
    <lineage>
        <taxon>Eukaryota</taxon>
        <taxon>Fungi</taxon>
        <taxon>Dikarya</taxon>
        <taxon>Ascomycota</taxon>
        <taxon>Pezizomycotina</taxon>
        <taxon>Sordariomycetes</taxon>
        <taxon>Sordariomycetidae</taxon>
        <taxon>Cephalothecales</taxon>
        <taxon>Cephalothecaceae</taxon>
        <taxon>Phialemonium</taxon>
    </lineage>
</organism>
<accession>A0ABR3VPK3</accession>
<proteinExistence type="predicted"/>
<evidence type="ECO:0000313" key="2">
    <source>
        <dbReference type="Proteomes" id="UP001586593"/>
    </source>
</evidence>
<evidence type="ECO:0008006" key="3">
    <source>
        <dbReference type="Google" id="ProtNLM"/>
    </source>
</evidence>
<sequence>MSVVVVVVWKAVLREESVERPLECGRPVVVVVLKTVPWEERLARRLLDCGTPDVMVVVSDGATRMPRSW</sequence>
<dbReference type="EMBL" id="JAZHXJ010001787">
    <property type="protein sequence ID" value="KAL1843819.1"/>
    <property type="molecule type" value="Genomic_DNA"/>
</dbReference>
<protein>
    <recommendedName>
        <fullName evidence="3">Glycosyltransferase</fullName>
    </recommendedName>
</protein>
<comment type="caution">
    <text evidence="1">The sequence shown here is derived from an EMBL/GenBank/DDBJ whole genome shotgun (WGS) entry which is preliminary data.</text>
</comment>
<name>A0ABR3VPK3_9PEZI</name>
<keyword evidence="2" id="KW-1185">Reference proteome</keyword>
<gene>
    <name evidence="1" type="ORF">VTK73DRAFT_2712</name>
</gene>
<reference evidence="1 2" key="1">
    <citation type="journal article" date="2024" name="Commun. Biol.">
        <title>Comparative genomic analysis of thermophilic fungi reveals convergent evolutionary adaptations and gene losses.</title>
        <authorList>
            <person name="Steindorff A.S."/>
            <person name="Aguilar-Pontes M.V."/>
            <person name="Robinson A.J."/>
            <person name="Andreopoulos B."/>
            <person name="LaButti K."/>
            <person name="Kuo A."/>
            <person name="Mondo S."/>
            <person name="Riley R."/>
            <person name="Otillar R."/>
            <person name="Haridas S."/>
            <person name="Lipzen A."/>
            <person name="Grimwood J."/>
            <person name="Schmutz J."/>
            <person name="Clum A."/>
            <person name="Reid I.D."/>
            <person name="Moisan M.C."/>
            <person name="Butler G."/>
            <person name="Nguyen T.T.M."/>
            <person name="Dewar K."/>
            <person name="Conant G."/>
            <person name="Drula E."/>
            <person name="Henrissat B."/>
            <person name="Hansel C."/>
            <person name="Singer S."/>
            <person name="Hutchinson M.I."/>
            <person name="de Vries R.P."/>
            <person name="Natvig D.O."/>
            <person name="Powell A.J."/>
            <person name="Tsang A."/>
            <person name="Grigoriev I.V."/>
        </authorList>
    </citation>
    <scope>NUCLEOTIDE SEQUENCE [LARGE SCALE GENOMIC DNA]</scope>
    <source>
        <strain evidence="1 2">ATCC 24622</strain>
    </source>
</reference>
<evidence type="ECO:0000313" key="1">
    <source>
        <dbReference type="EMBL" id="KAL1843819.1"/>
    </source>
</evidence>